<dbReference type="InterPro" id="IPR001619">
    <property type="entry name" value="Sec1-like"/>
</dbReference>
<dbReference type="eggNOG" id="KOG1302">
    <property type="taxonomic scope" value="Eukaryota"/>
</dbReference>
<dbReference type="Gene3D" id="3.40.50.2060">
    <property type="match status" value="1"/>
</dbReference>
<dbReference type="InterPro" id="IPR036045">
    <property type="entry name" value="Sec1-like_sf"/>
</dbReference>
<comment type="similarity">
    <text evidence="1">Belongs to the STXBP/unc-18/SEC1 family.</text>
</comment>
<dbReference type="HOGENOM" id="CLU_016678_0_0_1"/>
<reference evidence="2" key="2">
    <citation type="submission" date="2015-02" db="UniProtKB">
        <authorList>
            <consortium name="EnsemblMetazoa"/>
        </authorList>
    </citation>
    <scope>IDENTIFICATION</scope>
</reference>
<organism evidence="2 3">
    <name type="scientific">Strigamia maritima</name>
    <name type="common">European centipede</name>
    <name type="synonym">Geophilus maritimus</name>
    <dbReference type="NCBI Taxonomy" id="126957"/>
    <lineage>
        <taxon>Eukaryota</taxon>
        <taxon>Metazoa</taxon>
        <taxon>Ecdysozoa</taxon>
        <taxon>Arthropoda</taxon>
        <taxon>Myriapoda</taxon>
        <taxon>Chilopoda</taxon>
        <taxon>Pleurostigmophora</taxon>
        <taxon>Geophilomorpha</taxon>
        <taxon>Linotaeniidae</taxon>
        <taxon>Strigamia</taxon>
    </lineage>
</organism>
<dbReference type="STRING" id="126957.T1IZA9"/>
<evidence type="ECO:0000256" key="1">
    <source>
        <dbReference type="ARBA" id="ARBA00009884"/>
    </source>
</evidence>
<dbReference type="AlphaFoldDB" id="T1IZA9"/>
<evidence type="ECO:0000313" key="2">
    <source>
        <dbReference type="EnsemblMetazoa" id="SMAR006583-PA"/>
    </source>
</evidence>
<dbReference type="Gene3D" id="3.40.50.1910">
    <property type="match status" value="1"/>
</dbReference>
<proteinExistence type="inferred from homology"/>
<keyword evidence="3" id="KW-1185">Reference proteome</keyword>
<protein>
    <submittedName>
        <fullName evidence="2">Uncharacterized protein</fullName>
    </submittedName>
</protein>
<dbReference type="SUPFAM" id="SSF56815">
    <property type="entry name" value="Sec1/munc18-like (SM) proteins"/>
    <property type="match status" value="1"/>
</dbReference>
<accession>T1IZA9</accession>
<dbReference type="PhylomeDB" id="T1IZA9"/>
<reference evidence="3" key="1">
    <citation type="submission" date="2011-05" db="EMBL/GenBank/DDBJ databases">
        <authorList>
            <person name="Richards S.R."/>
            <person name="Qu J."/>
            <person name="Jiang H."/>
            <person name="Jhangiani S.N."/>
            <person name="Agravi P."/>
            <person name="Goodspeed R."/>
            <person name="Gross S."/>
            <person name="Mandapat C."/>
            <person name="Jackson L."/>
            <person name="Mathew T."/>
            <person name="Pu L."/>
            <person name="Thornton R."/>
            <person name="Saada N."/>
            <person name="Wilczek-Boney K.B."/>
            <person name="Lee S."/>
            <person name="Kovar C."/>
            <person name="Wu Y."/>
            <person name="Scherer S.E."/>
            <person name="Worley K.C."/>
            <person name="Muzny D.M."/>
            <person name="Gibbs R."/>
        </authorList>
    </citation>
    <scope>NUCLEOTIDE SEQUENCE</scope>
    <source>
        <strain evidence="3">Brora</strain>
    </source>
</reference>
<dbReference type="InterPro" id="IPR043154">
    <property type="entry name" value="Sec-1-like_dom1"/>
</dbReference>
<dbReference type="InterPro" id="IPR027482">
    <property type="entry name" value="Sec1-like_dom2"/>
</dbReference>
<dbReference type="OMA" id="ANISEWD"/>
<dbReference type="Proteomes" id="UP000014500">
    <property type="component" value="Unassembled WGS sequence"/>
</dbReference>
<dbReference type="PANTHER" id="PTHR11679">
    <property type="entry name" value="VESICLE PROTEIN SORTING-ASSOCIATED"/>
    <property type="match status" value="1"/>
</dbReference>
<dbReference type="GO" id="GO:0016192">
    <property type="term" value="P:vesicle-mediated transport"/>
    <property type="evidence" value="ECO:0007669"/>
    <property type="project" value="InterPro"/>
</dbReference>
<dbReference type="EMBL" id="JH431711">
    <property type="status" value="NOT_ANNOTATED_CDS"/>
    <property type="molecule type" value="Genomic_DNA"/>
</dbReference>
<dbReference type="EnsemblMetazoa" id="SMAR006583-RA">
    <property type="protein sequence ID" value="SMAR006583-PA"/>
    <property type="gene ID" value="SMAR006583"/>
</dbReference>
<evidence type="ECO:0000313" key="3">
    <source>
        <dbReference type="Proteomes" id="UP000014500"/>
    </source>
</evidence>
<sequence>MAGSTVSVPNVDALRNRSREKLAYLLSMIPGDKDLILDPDLILPLDRLAGASFLKKCGIGKIHKLDPQVAVEPKQRVYILRPTLEKTKVICDHINSHKSQNKRLARVDVVFLPRKLYVCEELFEYEGVYGDVNLISLDLGFIPLDRDILSLELPNYYSDFFVNKNYIWIQTVANSLVELQKEFGFIPNVYGQGLGAKLVYDMMQRMLTSANVKHGLRDREIGHLFLIDRDVDHASTLLTQLTYEGQLDEIFSIKCGYIALGSEVTGKSDPVKLSLTSEDKLFDEIRDSHITKAFDILSKKVKELVQSAEKRQNMNVSDMRAYIKTDLTRHQQHHGSVALRKKTFD</sequence>
<name>T1IZA9_STRMM</name>
<dbReference type="Pfam" id="PF00995">
    <property type="entry name" value="Sec1"/>
    <property type="match status" value="1"/>
</dbReference>